<proteinExistence type="predicted"/>
<gene>
    <name evidence="1" type="ORF">ARMA_0296</name>
</gene>
<accession>A0A0M8K546</accession>
<evidence type="ECO:0000313" key="2">
    <source>
        <dbReference type="Proteomes" id="UP000037784"/>
    </source>
</evidence>
<sequence length="53" mass="5997">MWRTRLTRVREVDILFAAPNDSATFFVALALCVLRSLSRSEEKAEQQEVATGI</sequence>
<keyword evidence="2" id="KW-1185">Reference proteome</keyword>
<name>A0A0M8K546_9CHLR</name>
<protein>
    <submittedName>
        <fullName evidence="1">Uncharacterized protein</fullName>
    </submittedName>
</protein>
<dbReference type="Proteomes" id="UP000037784">
    <property type="component" value="Unassembled WGS sequence"/>
</dbReference>
<dbReference type="InParanoid" id="A0A0M8K546"/>
<organism evidence="1 2">
    <name type="scientific">Ardenticatena maritima</name>
    <dbReference type="NCBI Taxonomy" id="872965"/>
    <lineage>
        <taxon>Bacteria</taxon>
        <taxon>Bacillati</taxon>
        <taxon>Chloroflexota</taxon>
        <taxon>Ardenticatenia</taxon>
        <taxon>Ardenticatenales</taxon>
        <taxon>Ardenticatenaceae</taxon>
        <taxon>Ardenticatena</taxon>
    </lineage>
</organism>
<evidence type="ECO:0000313" key="1">
    <source>
        <dbReference type="EMBL" id="GAP61873.1"/>
    </source>
</evidence>
<dbReference type="EMBL" id="BBZA01000017">
    <property type="protein sequence ID" value="GAP61873.1"/>
    <property type="molecule type" value="Genomic_DNA"/>
</dbReference>
<comment type="caution">
    <text evidence="1">The sequence shown here is derived from an EMBL/GenBank/DDBJ whole genome shotgun (WGS) entry which is preliminary data.</text>
</comment>
<reference evidence="1 2" key="1">
    <citation type="journal article" date="2015" name="Genome Announc.">
        <title>Draft Genome Sequence of a Heterotrophic Facultative Anaerobic Thermophilic Bacterium, Ardenticatena maritima Strain 110ST.</title>
        <authorList>
            <person name="Kawaichi S."/>
            <person name="Yoshida T."/>
            <person name="Sako Y."/>
            <person name="Nakamura R."/>
        </authorList>
    </citation>
    <scope>NUCLEOTIDE SEQUENCE [LARGE SCALE GENOMIC DNA]</scope>
    <source>
        <strain evidence="1 2">110S</strain>
    </source>
</reference>
<dbReference type="AlphaFoldDB" id="A0A0M8K546"/>
<reference evidence="2" key="2">
    <citation type="submission" date="2015-08" db="EMBL/GenBank/DDBJ databases">
        <title>Draft Genome Sequence of a Heterotrophic Facultative Anaerobic Bacterium Ardenticatena maritima Strain 110S.</title>
        <authorList>
            <person name="Kawaichi S."/>
            <person name="Yoshida T."/>
            <person name="Sako Y."/>
            <person name="Nakamura R."/>
        </authorList>
    </citation>
    <scope>NUCLEOTIDE SEQUENCE [LARGE SCALE GENOMIC DNA]</scope>
    <source>
        <strain evidence="2">110S</strain>
    </source>
</reference>